<accession>A0A2P6THR7</accession>
<reference evidence="6 7" key="1">
    <citation type="journal article" date="2018" name="Plant J.">
        <title>Genome sequences of Chlorella sorokiniana UTEX 1602 and Micractinium conductrix SAG 241.80: implications to maltose excretion by a green alga.</title>
        <authorList>
            <person name="Arriola M.B."/>
            <person name="Velmurugan N."/>
            <person name="Zhang Y."/>
            <person name="Plunkett M.H."/>
            <person name="Hondzo H."/>
            <person name="Barney B.M."/>
        </authorList>
    </citation>
    <scope>NUCLEOTIDE SEQUENCE [LARGE SCALE GENOMIC DNA]</scope>
    <source>
        <strain evidence="7">UTEX 1602</strain>
    </source>
</reference>
<dbReference type="EMBL" id="LHPG02000015">
    <property type="protein sequence ID" value="PRW33816.1"/>
    <property type="molecule type" value="Genomic_DNA"/>
</dbReference>
<evidence type="ECO:0000256" key="3">
    <source>
        <dbReference type="SAM" id="MobiDB-lite"/>
    </source>
</evidence>
<dbReference type="Gene3D" id="3.40.50.12780">
    <property type="entry name" value="N-terminal domain of ligase-like"/>
    <property type="match status" value="1"/>
</dbReference>
<name>A0A2P6THR7_CHLSO</name>
<dbReference type="InterPro" id="IPR042099">
    <property type="entry name" value="ANL_N_sf"/>
</dbReference>
<evidence type="ECO:0000259" key="4">
    <source>
        <dbReference type="Pfam" id="PF00501"/>
    </source>
</evidence>
<dbReference type="Gene3D" id="3.30.300.30">
    <property type="match status" value="1"/>
</dbReference>
<dbReference type="FunFam" id="3.30.300.30:FF:000008">
    <property type="entry name" value="2,3-dihydroxybenzoate-AMP ligase"/>
    <property type="match status" value="1"/>
</dbReference>
<keyword evidence="2" id="KW-0436">Ligase</keyword>
<proteinExistence type="inferred from homology"/>
<dbReference type="Pfam" id="PF13193">
    <property type="entry name" value="AMP-binding_C"/>
    <property type="match status" value="1"/>
</dbReference>
<gene>
    <name evidence="6" type="ORF">C2E21_7298</name>
</gene>
<dbReference type="OrthoDB" id="10253115at2759"/>
<dbReference type="PROSITE" id="PS00455">
    <property type="entry name" value="AMP_BINDING"/>
    <property type="match status" value="1"/>
</dbReference>
<dbReference type="STRING" id="3076.A0A2P6THR7"/>
<dbReference type="SUPFAM" id="SSF56801">
    <property type="entry name" value="Acetyl-CoA synthetase-like"/>
    <property type="match status" value="1"/>
</dbReference>
<feature type="compositionally biased region" description="Low complexity" evidence="3">
    <location>
        <begin position="22"/>
        <end position="34"/>
    </location>
</feature>
<keyword evidence="7" id="KW-1185">Reference proteome</keyword>
<dbReference type="GO" id="GO:0031956">
    <property type="term" value="F:medium-chain fatty acid-CoA ligase activity"/>
    <property type="evidence" value="ECO:0007669"/>
    <property type="project" value="TreeGrafter"/>
</dbReference>
<dbReference type="AlphaFoldDB" id="A0A2P6THR7"/>
<feature type="domain" description="AMP-dependent synthetase/ligase" evidence="4">
    <location>
        <begin position="105"/>
        <end position="498"/>
    </location>
</feature>
<comment type="similarity">
    <text evidence="1">Belongs to the ATP-dependent AMP-binding enzyme family.</text>
</comment>
<dbReference type="InterPro" id="IPR045851">
    <property type="entry name" value="AMP-bd_C_sf"/>
</dbReference>
<protein>
    <submittedName>
        <fullName evidence="6">AMP-binding isoform B</fullName>
    </submittedName>
</protein>
<dbReference type="PANTHER" id="PTHR43201:SF5">
    <property type="entry name" value="MEDIUM-CHAIN ACYL-COA LIGASE ACSF2, MITOCHONDRIAL"/>
    <property type="match status" value="1"/>
</dbReference>
<evidence type="ECO:0000256" key="1">
    <source>
        <dbReference type="ARBA" id="ARBA00006432"/>
    </source>
</evidence>
<sequence length="644" mass="70115">MLAASSRQLPLAGSSPPQATGSQQRRAAAVPAARPSRRRQLLVQATTQSKQASSRQRSRVLPPAPQQQPQREQQRGEHPELQGLSFVRGPTDVPQLDETIGECLARTAQAFPDNDAVVSVHQGVRLSYRQFHEQVEQAARGLLSLGIQKGDRVGIWAPNCVEWVVLQYATSKIGAILVNINPAYRAGELAYALNQSAVTTLVLARGLKGSREFIEIVDSVVGQTQLRHRILLADEAPEGYTSWAALRAAGAADGSLVAALAEREAQLQPDDPINIQYTSGTTGHPKAATLSHRNILNNGLYVAHTCKYTDADRVCIPVPLYHCFGMVIGNMACITSGAAMVYPAESFNPQATLEAVQAEHCTSLYGVPTMFIAELALLDGVPTMFIAELALPNFSQFKLDSLRTGVMAGTTCPVDVMKRVRSDMHMSDVTICYGMTETSPVSFQTSADDTVERRVSTVGRVHPHLEAKVIDPGNGKIVPHGTVGELCVRGYSVMLGYYGDEAATAAVLDQEGWMRTGDLGTIDAQGYCNIVGRIKDMVIWGGENIYPREIEEFLHGHPAVADVHVFGVPSKRYGEELCAWIKLRSGFEGMGRAELRAWCQGQIARYKVPRYWKFVESFPMTASGKPQKYKMREAAIAELGLGGK</sequence>
<organism evidence="6 7">
    <name type="scientific">Chlorella sorokiniana</name>
    <name type="common">Freshwater green alga</name>
    <dbReference type="NCBI Taxonomy" id="3076"/>
    <lineage>
        <taxon>Eukaryota</taxon>
        <taxon>Viridiplantae</taxon>
        <taxon>Chlorophyta</taxon>
        <taxon>core chlorophytes</taxon>
        <taxon>Trebouxiophyceae</taxon>
        <taxon>Chlorellales</taxon>
        <taxon>Chlorellaceae</taxon>
        <taxon>Chlorella clade</taxon>
        <taxon>Chlorella</taxon>
    </lineage>
</organism>
<dbReference type="Proteomes" id="UP000239899">
    <property type="component" value="Unassembled WGS sequence"/>
</dbReference>
<dbReference type="InterPro" id="IPR000873">
    <property type="entry name" value="AMP-dep_synth/lig_dom"/>
</dbReference>
<dbReference type="InterPro" id="IPR025110">
    <property type="entry name" value="AMP-bd_C"/>
</dbReference>
<evidence type="ECO:0000313" key="7">
    <source>
        <dbReference type="Proteomes" id="UP000239899"/>
    </source>
</evidence>
<dbReference type="InterPro" id="IPR020845">
    <property type="entry name" value="AMP-binding_CS"/>
</dbReference>
<evidence type="ECO:0000259" key="5">
    <source>
        <dbReference type="Pfam" id="PF13193"/>
    </source>
</evidence>
<feature type="compositionally biased region" description="Low complexity" evidence="3">
    <location>
        <begin position="44"/>
        <end position="55"/>
    </location>
</feature>
<evidence type="ECO:0000313" key="6">
    <source>
        <dbReference type="EMBL" id="PRW33816.1"/>
    </source>
</evidence>
<evidence type="ECO:0000256" key="2">
    <source>
        <dbReference type="ARBA" id="ARBA00022598"/>
    </source>
</evidence>
<dbReference type="GO" id="GO:0006631">
    <property type="term" value="P:fatty acid metabolic process"/>
    <property type="evidence" value="ECO:0007669"/>
    <property type="project" value="TreeGrafter"/>
</dbReference>
<dbReference type="Pfam" id="PF00501">
    <property type="entry name" value="AMP-binding"/>
    <property type="match status" value="1"/>
</dbReference>
<feature type="region of interest" description="Disordered" evidence="3">
    <location>
        <begin position="1"/>
        <end position="89"/>
    </location>
</feature>
<comment type="caution">
    <text evidence="6">The sequence shown here is derived from an EMBL/GenBank/DDBJ whole genome shotgun (WGS) entry which is preliminary data.</text>
</comment>
<dbReference type="PANTHER" id="PTHR43201">
    <property type="entry name" value="ACYL-COA SYNTHETASE"/>
    <property type="match status" value="1"/>
</dbReference>
<feature type="domain" description="AMP-binding enzyme C-terminal" evidence="5">
    <location>
        <begin position="549"/>
        <end position="625"/>
    </location>
</feature>
<dbReference type="CDD" id="cd05917">
    <property type="entry name" value="FACL_like_2"/>
    <property type="match status" value="1"/>
</dbReference>